<dbReference type="InterPro" id="IPR005025">
    <property type="entry name" value="FMN_Rdtase-like_dom"/>
</dbReference>
<reference evidence="3" key="1">
    <citation type="journal article" date="2019" name="Nat. Med.">
        <title>A library of human gut bacterial isolates paired with longitudinal multiomics data enables mechanistic microbiome research.</title>
        <authorList>
            <person name="Poyet M."/>
            <person name="Groussin M."/>
            <person name="Gibbons S.M."/>
            <person name="Avila-Pacheco J."/>
            <person name="Jiang X."/>
            <person name="Kearney S.M."/>
            <person name="Perrotta A.R."/>
            <person name="Berdy B."/>
            <person name="Zhao S."/>
            <person name="Lieberman T.D."/>
            <person name="Swanson P.K."/>
            <person name="Smith M."/>
            <person name="Roesemann S."/>
            <person name="Alexander J.E."/>
            <person name="Rich S.A."/>
            <person name="Livny J."/>
            <person name="Vlamakis H."/>
            <person name="Clish C."/>
            <person name="Bullock K."/>
            <person name="Deik A."/>
            <person name="Scott J."/>
            <person name="Pierce K.A."/>
            <person name="Xavier R.J."/>
            <person name="Alm E.J."/>
        </authorList>
    </citation>
    <scope>NUCLEOTIDE SEQUENCE</scope>
    <source>
        <strain evidence="3">BIOML-A12</strain>
    </source>
</reference>
<gene>
    <name evidence="3" type="ORF">GT664_10890</name>
    <name evidence="2" type="ORF">MKC95_09010</name>
</gene>
<dbReference type="AlphaFoldDB" id="A0AAP2UM99"/>
<evidence type="ECO:0000313" key="3">
    <source>
        <dbReference type="EMBL" id="MZH56247.1"/>
    </source>
</evidence>
<protein>
    <submittedName>
        <fullName evidence="2">Flavodoxin family protein</fullName>
    </submittedName>
</protein>
<name>A0AAP2UM99_CLOIN</name>
<organism evidence="2 4">
    <name type="scientific">Clostridium innocuum</name>
    <dbReference type="NCBI Taxonomy" id="1522"/>
    <lineage>
        <taxon>Bacteria</taxon>
        <taxon>Bacillati</taxon>
        <taxon>Bacillota</taxon>
        <taxon>Clostridia</taxon>
        <taxon>Eubacteriales</taxon>
        <taxon>Clostridiaceae</taxon>
        <taxon>Clostridium</taxon>
    </lineage>
</organism>
<sequence length="189" mass="21529">MQFLILLGSPRKQGNTISLVEPFVSEIKESGNNVNIIWLYDKKIKGCVACRSCQKDWTRSGCSIKDDMQEIFDAILKADKIILATPIYSWSCPAPMKAVLDRLVYGMNKYYGDEKGPTLWNGKSIAMITTCGYQPEKGADLFEESVKRYCKHSQLVYEGMLSERDLGYRSIFIDNDKKERARAFARSLL</sequence>
<dbReference type="PANTHER" id="PTHR43741:SF4">
    <property type="entry name" value="FMN-DEPENDENT NADH:QUINONE OXIDOREDUCTASE"/>
    <property type="match status" value="1"/>
</dbReference>
<dbReference type="InterPro" id="IPR029039">
    <property type="entry name" value="Flavoprotein-like_sf"/>
</dbReference>
<dbReference type="EMBL" id="WWTN01000017">
    <property type="protein sequence ID" value="MZH56247.1"/>
    <property type="molecule type" value="Genomic_DNA"/>
</dbReference>
<dbReference type="InterPro" id="IPR050104">
    <property type="entry name" value="FMN-dep_NADH:Q_OxRdtase_AzoR1"/>
</dbReference>
<dbReference type="SUPFAM" id="SSF52218">
    <property type="entry name" value="Flavoproteins"/>
    <property type="match status" value="1"/>
</dbReference>
<feature type="domain" description="NADPH-dependent FMN reductase-like" evidence="1">
    <location>
        <begin position="1"/>
        <end position="132"/>
    </location>
</feature>
<dbReference type="Gene3D" id="3.40.50.360">
    <property type="match status" value="1"/>
</dbReference>
<evidence type="ECO:0000313" key="4">
    <source>
        <dbReference type="Proteomes" id="UP001203972"/>
    </source>
</evidence>
<evidence type="ECO:0000313" key="2">
    <source>
        <dbReference type="EMBL" id="MCR0232906.1"/>
    </source>
</evidence>
<dbReference type="RefSeq" id="WP_008819265.1">
    <property type="nucleotide sequence ID" value="NZ_AP025565.1"/>
</dbReference>
<dbReference type="Proteomes" id="UP001203972">
    <property type="component" value="Unassembled WGS sequence"/>
</dbReference>
<reference evidence="2" key="2">
    <citation type="journal article" date="2022" name="Clin. Infect. Dis.">
        <title>Association between Clostridium innocuum and antibiotic-associated diarrhea in adults and children: A cross-sectional study and comparative genomics analysis.</title>
        <authorList>
            <person name="Cherny K.E."/>
            <person name="Muscat E.B."/>
            <person name="Balaji A."/>
            <person name="Mukherjee J."/>
            <person name="Ozer E.A."/>
            <person name="Angarone M.P."/>
            <person name="Hauser A.R."/>
            <person name="Sichel J.S."/>
            <person name="Amponsah E."/>
            <person name="Kociolek L.K."/>
        </authorList>
    </citation>
    <scope>NUCLEOTIDE SEQUENCE</scope>
    <source>
        <strain evidence="2">NU1-AC-029v</strain>
    </source>
</reference>
<dbReference type="PANTHER" id="PTHR43741">
    <property type="entry name" value="FMN-DEPENDENT NADH-AZOREDUCTASE 1"/>
    <property type="match status" value="1"/>
</dbReference>
<dbReference type="Proteomes" id="UP000604383">
    <property type="component" value="Unassembled WGS sequence"/>
</dbReference>
<dbReference type="EMBL" id="JAKTMA010000013">
    <property type="protein sequence ID" value="MCR0232906.1"/>
    <property type="molecule type" value="Genomic_DNA"/>
</dbReference>
<comment type="caution">
    <text evidence="2">The sequence shown here is derived from an EMBL/GenBank/DDBJ whole genome shotgun (WGS) entry which is preliminary data.</text>
</comment>
<evidence type="ECO:0000259" key="1">
    <source>
        <dbReference type="Pfam" id="PF03358"/>
    </source>
</evidence>
<dbReference type="GO" id="GO:0016491">
    <property type="term" value="F:oxidoreductase activity"/>
    <property type="evidence" value="ECO:0007669"/>
    <property type="project" value="InterPro"/>
</dbReference>
<dbReference type="Pfam" id="PF03358">
    <property type="entry name" value="FMN_red"/>
    <property type="match status" value="1"/>
</dbReference>
<accession>A0AAP2UM99</accession>
<proteinExistence type="predicted"/>